<dbReference type="EMBL" id="FPAU01000012">
    <property type="protein sequence ID" value="SFU20132.1"/>
    <property type="molecule type" value="Genomic_DNA"/>
</dbReference>
<protein>
    <recommendedName>
        <fullName evidence="3 11">Flagellar FliJ protein</fullName>
    </recommendedName>
</protein>
<evidence type="ECO:0000256" key="3">
    <source>
        <dbReference type="ARBA" id="ARBA00020392"/>
    </source>
</evidence>
<evidence type="ECO:0000256" key="5">
    <source>
        <dbReference type="ARBA" id="ARBA00022475"/>
    </source>
</evidence>
<evidence type="ECO:0000256" key="7">
    <source>
        <dbReference type="ARBA" id="ARBA00022795"/>
    </source>
</evidence>
<evidence type="ECO:0000313" key="13">
    <source>
        <dbReference type="EMBL" id="SFU20132.1"/>
    </source>
</evidence>
<dbReference type="GO" id="GO:0071973">
    <property type="term" value="P:bacterial-type flagellum-dependent cell motility"/>
    <property type="evidence" value="ECO:0007669"/>
    <property type="project" value="InterPro"/>
</dbReference>
<accession>A0A1I7E8A3</accession>
<keyword evidence="12" id="KW-0175">Coiled coil</keyword>
<dbReference type="GO" id="GO:0044781">
    <property type="term" value="P:bacterial-type flagellum organization"/>
    <property type="evidence" value="ECO:0007669"/>
    <property type="project" value="UniProtKB-KW"/>
</dbReference>
<dbReference type="Pfam" id="PF02050">
    <property type="entry name" value="FliJ"/>
    <property type="match status" value="1"/>
</dbReference>
<keyword evidence="4 11" id="KW-0813">Transport</keyword>
<evidence type="ECO:0000256" key="8">
    <source>
        <dbReference type="ARBA" id="ARBA00022927"/>
    </source>
</evidence>
<dbReference type="PANTHER" id="PTHR38786:SF1">
    <property type="entry name" value="FLAGELLAR FLIJ PROTEIN"/>
    <property type="match status" value="1"/>
</dbReference>
<feature type="coiled-coil region" evidence="12">
    <location>
        <begin position="11"/>
        <end position="52"/>
    </location>
</feature>
<evidence type="ECO:0000256" key="6">
    <source>
        <dbReference type="ARBA" id="ARBA00022500"/>
    </source>
</evidence>
<evidence type="ECO:0000256" key="4">
    <source>
        <dbReference type="ARBA" id="ARBA00022448"/>
    </source>
</evidence>
<dbReference type="InterPro" id="IPR053716">
    <property type="entry name" value="Flag_assembly_chemotaxis_eff"/>
</dbReference>
<dbReference type="GO" id="GO:0005886">
    <property type="term" value="C:plasma membrane"/>
    <property type="evidence" value="ECO:0007669"/>
    <property type="project" value="UniProtKB-SubCell"/>
</dbReference>
<evidence type="ECO:0000256" key="10">
    <source>
        <dbReference type="ARBA" id="ARBA00023225"/>
    </source>
</evidence>
<reference evidence="14" key="1">
    <citation type="submission" date="2016-10" db="EMBL/GenBank/DDBJ databases">
        <authorList>
            <person name="Varghese N."/>
            <person name="Submissions S."/>
        </authorList>
    </citation>
    <scope>NUCLEOTIDE SEQUENCE [LARGE SCALE GENOMIC DNA]</scope>
    <source>
        <strain evidence="14">Ah-143</strain>
    </source>
</reference>
<dbReference type="PANTHER" id="PTHR38786">
    <property type="entry name" value="FLAGELLAR FLIJ PROTEIN"/>
    <property type="match status" value="1"/>
</dbReference>
<keyword evidence="13" id="KW-0966">Cell projection</keyword>
<evidence type="ECO:0000256" key="2">
    <source>
        <dbReference type="ARBA" id="ARBA00010004"/>
    </source>
</evidence>
<dbReference type="NCBIfam" id="TIGR02473">
    <property type="entry name" value="flagell_FliJ"/>
    <property type="match status" value="1"/>
</dbReference>
<organism evidence="13 14">
    <name type="scientific">Kosakonia arachidis</name>
    <dbReference type="NCBI Taxonomy" id="551989"/>
    <lineage>
        <taxon>Bacteria</taxon>
        <taxon>Pseudomonadati</taxon>
        <taxon>Pseudomonadota</taxon>
        <taxon>Gammaproteobacteria</taxon>
        <taxon>Enterobacterales</taxon>
        <taxon>Enterobacteriaceae</taxon>
        <taxon>Kosakonia</taxon>
    </lineage>
</organism>
<proteinExistence type="inferred from homology"/>
<keyword evidence="13" id="KW-0282">Flagellum</keyword>
<keyword evidence="9 11" id="KW-0472">Membrane</keyword>
<comment type="function">
    <text evidence="11">Flagellar protein that affects chemotactic events.</text>
</comment>
<evidence type="ECO:0000256" key="12">
    <source>
        <dbReference type="SAM" id="Coils"/>
    </source>
</evidence>
<dbReference type="PIRSF" id="PIRSF019404">
    <property type="entry name" value="FliJ"/>
    <property type="match status" value="1"/>
</dbReference>
<dbReference type="InterPro" id="IPR018006">
    <property type="entry name" value="Flag_FliJ_proteobac"/>
</dbReference>
<evidence type="ECO:0000313" key="14">
    <source>
        <dbReference type="Proteomes" id="UP000199187"/>
    </source>
</evidence>
<comment type="subcellular location">
    <subcellularLocation>
        <location evidence="1">Cell membrane</location>
        <topology evidence="1">Peripheral membrane protein</topology>
        <orientation evidence="1">Cytoplasmic side</orientation>
    </subcellularLocation>
</comment>
<keyword evidence="13" id="KW-0969">Cilium</keyword>
<sequence>MAQRSVMDLLRERAEDKLNDATLQLGKVRQTYEKARAELTQLQCYQQEYQQELVARKQGKGLAVTHLLSYQFFINSLNQVVEQCSVRVASCEDSVTQALSDWKNDSRRLNAFTTLKCRADDIAKLNESRQEQKLMDEFASQIFLRKKSA</sequence>
<keyword evidence="7 11" id="KW-1005">Bacterial flagellum biogenesis</keyword>
<comment type="similarity">
    <text evidence="2 11">Belongs to the FliJ family.</text>
</comment>
<dbReference type="AlphaFoldDB" id="A0A1I7E8A3"/>
<dbReference type="Gene3D" id="1.10.287.1700">
    <property type="match status" value="1"/>
</dbReference>
<keyword evidence="14" id="KW-1185">Reference proteome</keyword>
<name>A0A1I7E8A3_9ENTR</name>
<keyword evidence="10 11" id="KW-1006">Bacterial flagellum protein export</keyword>
<keyword evidence="6 11" id="KW-0145">Chemotaxis</keyword>
<dbReference type="InterPro" id="IPR052570">
    <property type="entry name" value="FliJ"/>
</dbReference>
<dbReference type="InterPro" id="IPR012823">
    <property type="entry name" value="Flagell_FliJ"/>
</dbReference>
<dbReference type="GO" id="GO:0015031">
    <property type="term" value="P:protein transport"/>
    <property type="evidence" value="ECO:0007669"/>
    <property type="project" value="UniProtKB-UniRule"/>
</dbReference>
<dbReference type="PRINTS" id="PR01004">
    <property type="entry name" value="FLGFLIJ"/>
</dbReference>
<dbReference type="Proteomes" id="UP000199187">
    <property type="component" value="Unassembled WGS sequence"/>
</dbReference>
<evidence type="ECO:0000256" key="1">
    <source>
        <dbReference type="ARBA" id="ARBA00004413"/>
    </source>
</evidence>
<dbReference type="GO" id="GO:0006935">
    <property type="term" value="P:chemotaxis"/>
    <property type="evidence" value="ECO:0007669"/>
    <property type="project" value="UniProtKB-UniRule"/>
</dbReference>
<dbReference type="OrthoDB" id="6542900at2"/>
<dbReference type="GO" id="GO:0003774">
    <property type="term" value="F:cytoskeletal motor activity"/>
    <property type="evidence" value="ECO:0007669"/>
    <property type="project" value="UniProtKB-UniRule"/>
</dbReference>
<gene>
    <name evidence="13" type="ORF">SAMN05192562_11211</name>
</gene>
<keyword evidence="8 11" id="KW-0653">Protein transport</keyword>
<evidence type="ECO:0000256" key="11">
    <source>
        <dbReference type="PIRNR" id="PIRNR019404"/>
    </source>
</evidence>
<dbReference type="GO" id="GO:0009288">
    <property type="term" value="C:bacterial-type flagellum"/>
    <property type="evidence" value="ECO:0007669"/>
    <property type="project" value="UniProtKB-UniRule"/>
</dbReference>
<evidence type="ECO:0000256" key="9">
    <source>
        <dbReference type="ARBA" id="ARBA00023136"/>
    </source>
</evidence>
<keyword evidence="5 11" id="KW-1003">Cell membrane</keyword>